<dbReference type="Gene3D" id="1.10.405.20">
    <property type="match status" value="1"/>
</dbReference>
<reference evidence="2" key="1">
    <citation type="submission" date="2022-10" db="EMBL/GenBank/DDBJ databases">
        <title>Determination and structural analysis of whole genome sequence of Sarocladium strictum F4-1.</title>
        <authorList>
            <person name="Hu L."/>
            <person name="Jiang Y."/>
        </authorList>
    </citation>
    <scope>NUCLEOTIDE SEQUENCE</scope>
    <source>
        <strain evidence="2">F4-1</strain>
    </source>
</reference>
<evidence type="ECO:0000256" key="1">
    <source>
        <dbReference type="SAM" id="SignalP"/>
    </source>
</evidence>
<feature type="chain" id="PRO_5041237037" evidence="1">
    <location>
        <begin position="20"/>
        <end position="477"/>
    </location>
</feature>
<dbReference type="Gene3D" id="3.30.70.1990">
    <property type="match status" value="1"/>
</dbReference>
<organism evidence="2 3">
    <name type="scientific">Sarocladium strictum</name>
    <name type="common">Black bundle disease fungus</name>
    <name type="synonym">Acremonium strictum</name>
    <dbReference type="NCBI Taxonomy" id="5046"/>
    <lineage>
        <taxon>Eukaryota</taxon>
        <taxon>Fungi</taxon>
        <taxon>Dikarya</taxon>
        <taxon>Ascomycota</taxon>
        <taxon>Pezizomycotina</taxon>
        <taxon>Sordariomycetes</taxon>
        <taxon>Hypocreomycetidae</taxon>
        <taxon>Hypocreales</taxon>
        <taxon>Sarocladiaceae</taxon>
        <taxon>Sarocladium</taxon>
    </lineage>
</organism>
<proteinExistence type="predicted"/>
<protein>
    <submittedName>
        <fullName evidence="2">Uncharacterized protein</fullName>
    </submittedName>
</protein>
<dbReference type="Pfam" id="PF13450">
    <property type="entry name" value="NAD_binding_8"/>
    <property type="match status" value="1"/>
</dbReference>
<comment type="caution">
    <text evidence="2">The sequence shown here is derived from an EMBL/GenBank/DDBJ whole genome shotgun (WGS) entry which is preliminary data.</text>
</comment>
<keyword evidence="1" id="KW-0732">Signal</keyword>
<dbReference type="Gene3D" id="3.50.50.60">
    <property type="entry name" value="FAD/NAD(P)-binding domain"/>
    <property type="match status" value="1"/>
</dbReference>
<dbReference type="SUPFAM" id="SSF51905">
    <property type="entry name" value="FAD/NAD(P)-binding domain"/>
    <property type="match status" value="1"/>
</dbReference>
<dbReference type="GO" id="GO:0016491">
    <property type="term" value="F:oxidoreductase activity"/>
    <property type="evidence" value="ECO:0007669"/>
    <property type="project" value="TreeGrafter"/>
</dbReference>
<accession>A0AA39L7K7</accession>
<name>A0AA39L7K7_SARSR</name>
<dbReference type="AlphaFoldDB" id="A0AA39L7K7"/>
<evidence type="ECO:0000313" key="2">
    <source>
        <dbReference type="EMBL" id="KAK0387078.1"/>
    </source>
</evidence>
<dbReference type="PANTHER" id="PTHR42923:SF26">
    <property type="entry name" value="FMN REDUCTASE LOT6, PUTATIVE (AFU_ORTHOLOGUE AFUA_7G06600)-RELATED"/>
    <property type="match status" value="1"/>
</dbReference>
<dbReference type="InterPro" id="IPR050464">
    <property type="entry name" value="Zeta_carotene_desat/Oxidored"/>
</dbReference>
<keyword evidence="3" id="KW-1185">Reference proteome</keyword>
<gene>
    <name evidence="2" type="ORF">NLU13_5391</name>
</gene>
<dbReference type="PANTHER" id="PTHR42923">
    <property type="entry name" value="PROTOPORPHYRINOGEN OXIDASE"/>
    <property type="match status" value="1"/>
</dbReference>
<dbReference type="EMBL" id="JAPDFR010000004">
    <property type="protein sequence ID" value="KAK0387078.1"/>
    <property type="molecule type" value="Genomic_DNA"/>
</dbReference>
<feature type="signal peptide" evidence="1">
    <location>
        <begin position="1"/>
        <end position="19"/>
    </location>
</feature>
<evidence type="ECO:0000313" key="3">
    <source>
        <dbReference type="Proteomes" id="UP001175261"/>
    </source>
</evidence>
<dbReference type="Proteomes" id="UP001175261">
    <property type="component" value="Unassembled WGS sequence"/>
</dbReference>
<sequence>MLFSKSAAGLLVAACSSLAAPGKPIKKDVLVIGGGASGAHAAVRLRDDYGLSVALIEKQDILGGHVNSYTDPETGDVYNYGVQTFVETGNATGFVNRFGIETMAPPRVPLTTQYIDFETATKLSYTGPTSAEQRAALEIYLALCEKYEHMLYPGYWEFPEPEDIPEELLMNFGDFAKKHGMEAAVPIIWRVGAMGLGDATKHMTFYVMQTFGAPLTRNFLGLATSWIPASGRSQDLYDAIDKHLGKDVYRSSTVVNAKRRKCGVHATVKNHKTGRTTEIHARALVIAIEPTASNLRPFHPDEEELAVFSKFSYTNIWAGILANEALPVGGSLTNMAPGVEQPKPANWLSYPDLPFSVRFDYMGAEKLFRIMIQGEGGMTDASARDLIQADFERMIDAGLLPEPTSRKIEYVAWEAHGPMHARASRSDIEQGFIQQQYALLGRHSTWYTGGAFSMNFQTSLWEYNDVMLPKLVESLKG</sequence>
<dbReference type="InterPro" id="IPR036188">
    <property type="entry name" value="FAD/NAD-bd_sf"/>
</dbReference>